<reference evidence="4 5" key="1">
    <citation type="journal article" date="2021" name="Mar. Drugs">
        <title>Genome Reduction and Secondary Metabolism of the Marine Sponge-Associated Cyanobacterium Leptothoe.</title>
        <authorList>
            <person name="Konstantinou D."/>
            <person name="Popin R.V."/>
            <person name="Fewer D.P."/>
            <person name="Sivonen K."/>
            <person name="Gkelis S."/>
        </authorList>
    </citation>
    <scope>NUCLEOTIDE SEQUENCE [LARGE SCALE GENOMIC DNA]</scope>
    <source>
        <strain evidence="4 5">TAU-MAC 1615</strain>
    </source>
</reference>
<feature type="domain" description="Sulfotransferase" evidence="3">
    <location>
        <begin position="6"/>
        <end position="202"/>
    </location>
</feature>
<sequence>MAFKLDFLAIGPQKTGTTWLYQKIADDSNICFPKNVKETMFFDIFYAKGLSRYLSYFPHRSPHQLCGEIAPSYFDVKEVPERIYNLNPDCKIIITLRAPAARTFSLYCHHLRKGRVPKDFSAAIQKMPRILESGRYSKYIPIWLERFSHEKVLFILMDDIILNPQKVLEDIYSFLGLPKNYLETVSSLESRVNAAGMPKFPMLAKISAIFASNLRAYRLDKFVEIAKKLGFKKVFSGGEDELPAIFPKEVEYLNNYYYQDIKYVENLVGRSLPNWILEQ</sequence>
<dbReference type="Proteomes" id="UP001196661">
    <property type="component" value="Unassembled WGS sequence"/>
</dbReference>
<dbReference type="SUPFAM" id="SSF52540">
    <property type="entry name" value="P-loop containing nucleoside triphosphate hydrolases"/>
    <property type="match status" value="1"/>
</dbReference>
<dbReference type="InterPro" id="IPR037359">
    <property type="entry name" value="NST/OST"/>
</dbReference>
<gene>
    <name evidence="4" type="ORF">IXB28_09615</name>
</gene>
<dbReference type="EMBL" id="JADOER010000008">
    <property type="protein sequence ID" value="MBT9312462.1"/>
    <property type="molecule type" value="Genomic_DNA"/>
</dbReference>
<keyword evidence="1" id="KW-0808">Transferase</keyword>
<organism evidence="4 5">
    <name type="scientific">Leptothoe kymatousa TAU-MAC 1615</name>
    <dbReference type="NCBI Taxonomy" id="2364775"/>
    <lineage>
        <taxon>Bacteria</taxon>
        <taxon>Bacillati</taxon>
        <taxon>Cyanobacteriota</taxon>
        <taxon>Cyanophyceae</taxon>
        <taxon>Nodosilineales</taxon>
        <taxon>Cymatolegaceae</taxon>
        <taxon>Leptothoe</taxon>
        <taxon>Leptothoe kymatousa</taxon>
    </lineage>
</organism>
<evidence type="ECO:0000256" key="1">
    <source>
        <dbReference type="ARBA" id="ARBA00022679"/>
    </source>
</evidence>
<dbReference type="RefSeq" id="WP_215618357.1">
    <property type="nucleotide sequence ID" value="NZ_JADOER010000008.1"/>
</dbReference>
<dbReference type="InterPro" id="IPR027417">
    <property type="entry name" value="P-loop_NTPase"/>
</dbReference>
<comment type="caution">
    <text evidence="4">The sequence shown here is derived from an EMBL/GenBank/DDBJ whole genome shotgun (WGS) entry which is preliminary data.</text>
</comment>
<dbReference type="Gene3D" id="3.40.50.300">
    <property type="entry name" value="P-loop containing nucleotide triphosphate hydrolases"/>
    <property type="match status" value="1"/>
</dbReference>
<dbReference type="PANTHER" id="PTHR10605">
    <property type="entry name" value="HEPARAN SULFATE SULFOTRANSFERASE"/>
    <property type="match status" value="1"/>
</dbReference>
<evidence type="ECO:0000313" key="5">
    <source>
        <dbReference type="Proteomes" id="UP001196661"/>
    </source>
</evidence>
<name>A0ABS5Y3S0_9CYAN</name>
<protein>
    <submittedName>
        <fullName evidence="4">Sulfotransferase domain-containing protein</fullName>
    </submittedName>
</protein>
<keyword evidence="2" id="KW-0325">Glycoprotein</keyword>
<accession>A0ABS5Y3S0</accession>
<dbReference type="Pfam" id="PF00685">
    <property type="entry name" value="Sulfotransfer_1"/>
    <property type="match status" value="1"/>
</dbReference>
<evidence type="ECO:0000256" key="2">
    <source>
        <dbReference type="ARBA" id="ARBA00023180"/>
    </source>
</evidence>
<evidence type="ECO:0000313" key="4">
    <source>
        <dbReference type="EMBL" id="MBT9312462.1"/>
    </source>
</evidence>
<evidence type="ECO:0000259" key="3">
    <source>
        <dbReference type="Pfam" id="PF00685"/>
    </source>
</evidence>
<dbReference type="InterPro" id="IPR000863">
    <property type="entry name" value="Sulfotransferase_dom"/>
</dbReference>
<proteinExistence type="predicted"/>
<dbReference type="PANTHER" id="PTHR10605:SF56">
    <property type="entry name" value="BIFUNCTIONAL HEPARAN SULFATE N-DEACETYLASE_N-SULFOTRANSFERASE"/>
    <property type="match status" value="1"/>
</dbReference>
<keyword evidence="5" id="KW-1185">Reference proteome</keyword>